<keyword evidence="1" id="KW-0812">Transmembrane</keyword>
<dbReference type="AlphaFoldDB" id="A0A4S2DJ63"/>
<evidence type="ECO:0000313" key="3">
    <source>
        <dbReference type="Proteomes" id="UP000306888"/>
    </source>
</evidence>
<keyword evidence="1" id="KW-0472">Membrane</keyword>
<organism evidence="2 3">
    <name type="scientific">Clostridium sartagoforme</name>
    <dbReference type="NCBI Taxonomy" id="84031"/>
    <lineage>
        <taxon>Bacteria</taxon>
        <taxon>Bacillati</taxon>
        <taxon>Bacillota</taxon>
        <taxon>Clostridia</taxon>
        <taxon>Eubacteriales</taxon>
        <taxon>Clostridiaceae</taxon>
        <taxon>Clostridium</taxon>
    </lineage>
</organism>
<feature type="transmembrane region" description="Helical" evidence="1">
    <location>
        <begin position="36"/>
        <end position="57"/>
    </location>
</feature>
<comment type="caution">
    <text evidence="2">The sequence shown here is derived from an EMBL/GenBank/DDBJ whole genome shotgun (WGS) entry which is preliminary data.</text>
</comment>
<feature type="transmembrane region" description="Helical" evidence="1">
    <location>
        <begin position="78"/>
        <end position="99"/>
    </location>
</feature>
<sequence>MKYIKNLPSTDKKISEELILDGWARLKEPSSITKTILFSFPLMIINGIIAMTISFYLHPDMKNILNRNTFSISIKLDLVSLLYIGIFILFMIIHEFIHGIFIPNGLKSDKVYWGINGVFAFVYTTEIIKKSRYIIISIMPFILLSIVLPFILKLLGLLNGFTISLSLINAMGSSVDCLNILLILKQVPKDSYIVSNGMETYFKKNYY</sequence>
<dbReference type="Proteomes" id="UP000306888">
    <property type="component" value="Unassembled WGS sequence"/>
</dbReference>
<protein>
    <submittedName>
        <fullName evidence="2">DUF3267 domain-containing protein</fullName>
    </submittedName>
</protein>
<dbReference type="RefSeq" id="WP_136007850.1">
    <property type="nucleotide sequence ID" value="NZ_SRYR01000010.1"/>
</dbReference>
<evidence type="ECO:0000313" key="2">
    <source>
        <dbReference type="EMBL" id="TGY40961.1"/>
    </source>
</evidence>
<feature type="transmembrane region" description="Helical" evidence="1">
    <location>
        <begin position="161"/>
        <end position="184"/>
    </location>
</feature>
<keyword evidence="3" id="KW-1185">Reference proteome</keyword>
<accession>A0A4S2DJ63</accession>
<feature type="transmembrane region" description="Helical" evidence="1">
    <location>
        <begin position="133"/>
        <end position="155"/>
    </location>
</feature>
<reference evidence="2 3" key="1">
    <citation type="submission" date="2019-04" db="EMBL/GenBank/DDBJ databases">
        <title>Microbes associate with the intestines of laboratory mice.</title>
        <authorList>
            <person name="Navarre W."/>
            <person name="Wong E."/>
            <person name="Huang K."/>
            <person name="Tropini C."/>
            <person name="Ng K."/>
            <person name="Yu B."/>
        </authorList>
    </citation>
    <scope>NUCLEOTIDE SEQUENCE [LARGE SCALE GENOMIC DNA]</scope>
    <source>
        <strain evidence="2 3">NM50_B9-20</strain>
    </source>
</reference>
<dbReference type="EMBL" id="SRYR01000010">
    <property type="protein sequence ID" value="TGY40961.1"/>
    <property type="molecule type" value="Genomic_DNA"/>
</dbReference>
<name>A0A4S2DJ63_9CLOT</name>
<gene>
    <name evidence="2" type="ORF">E5347_13985</name>
</gene>
<dbReference type="OrthoDB" id="1778118at2"/>
<dbReference type="InterPro" id="IPR021683">
    <property type="entry name" value="DUF3267"/>
</dbReference>
<feature type="transmembrane region" description="Helical" evidence="1">
    <location>
        <begin position="111"/>
        <end position="128"/>
    </location>
</feature>
<evidence type="ECO:0000256" key="1">
    <source>
        <dbReference type="SAM" id="Phobius"/>
    </source>
</evidence>
<proteinExistence type="predicted"/>
<dbReference type="Pfam" id="PF11667">
    <property type="entry name" value="DUF3267"/>
    <property type="match status" value="1"/>
</dbReference>
<keyword evidence="1" id="KW-1133">Transmembrane helix</keyword>